<protein>
    <submittedName>
        <fullName evidence="1">Uncharacterized protein</fullName>
    </submittedName>
</protein>
<reference evidence="1" key="1">
    <citation type="submission" date="2022-11" db="EMBL/GenBank/DDBJ databases">
        <title>Minimal conservation of predation-associated metabolite biosynthetic gene clusters underscores biosynthetic potential of Myxococcota including descriptions for ten novel species: Archangium lansinium sp. nov., Myxococcus landrumus sp. nov., Nannocystis bai.</title>
        <authorList>
            <person name="Ahearne A."/>
            <person name="Stevens C."/>
            <person name="Phillips K."/>
        </authorList>
    </citation>
    <scope>NUCLEOTIDE SEQUENCE</scope>
    <source>
        <strain evidence="1">Na p29</strain>
    </source>
</reference>
<evidence type="ECO:0000313" key="2">
    <source>
        <dbReference type="Proteomes" id="UP001150924"/>
    </source>
</evidence>
<dbReference type="EMBL" id="JAPNKE010000002">
    <property type="protein sequence ID" value="MCY1010787.1"/>
    <property type="molecule type" value="Genomic_DNA"/>
</dbReference>
<keyword evidence="2" id="KW-1185">Reference proteome</keyword>
<accession>A0A9X3EUZ4</accession>
<gene>
    <name evidence="1" type="ORF">OV079_35535</name>
</gene>
<dbReference type="AlphaFoldDB" id="A0A9X3EUZ4"/>
<evidence type="ECO:0000313" key="1">
    <source>
        <dbReference type="EMBL" id="MCY1010787.1"/>
    </source>
</evidence>
<comment type="caution">
    <text evidence="1">The sequence shown here is derived from an EMBL/GenBank/DDBJ whole genome shotgun (WGS) entry which is preliminary data.</text>
</comment>
<sequence>MPRSLVSFSSSARSAALPAHVWRSKIGSISRAASMSLSSAAFSAGGSAVTSVVSGDRTN</sequence>
<dbReference type="RefSeq" id="WP_267778894.1">
    <property type="nucleotide sequence ID" value="NZ_JAPNKE010000002.1"/>
</dbReference>
<proteinExistence type="predicted"/>
<name>A0A9X3EUZ4_9BACT</name>
<dbReference type="Proteomes" id="UP001150924">
    <property type="component" value="Unassembled WGS sequence"/>
</dbReference>
<organism evidence="1 2">
    <name type="scientific">Nannocystis pusilla</name>
    <dbReference type="NCBI Taxonomy" id="889268"/>
    <lineage>
        <taxon>Bacteria</taxon>
        <taxon>Pseudomonadati</taxon>
        <taxon>Myxococcota</taxon>
        <taxon>Polyangia</taxon>
        <taxon>Nannocystales</taxon>
        <taxon>Nannocystaceae</taxon>
        <taxon>Nannocystis</taxon>
    </lineage>
</organism>